<feature type="domain" description="SpoVT-AbrB" evidence="1">
    <location>
        <begin position="22"/>
        <end position="68"/>
    </location>
</feature>
<name>A0ABT1GGY4_9BURK</name>
<dbReference type="GO" id="GO:0003677">
    <property type="term" value="F:DNA binding"/>
    <property type="evidence" value="ECO:0007669"/>
    <property type="project" value="UniProtKB-KW"/>
</dbReference>
<reference evidence="2" key="1">
    <citation type="submission" date="2022-03" db="EMBL/GenBank/DDBJ databases">
        <title>Genome Encyclopedia of Bacteria and Archaea VI: Functional Genomics of Type Strains.</title>
        <authorList>
            <person name="Whitman W."/>
        </authorList>
    </citation>
    <scope>NUCLEOTIDE SEQUENCE</scope>
    <source>
        <strain evidence="2">HSC-15S17</strain>
    </source>
</reference>
<dbReference type="SMART" id="SM00966">
    <property type="entry name" value="SpoVT_AbrB"/>
    <property type="match status" value="1"/>
</dbReference>
<keyword evidence="2" id="KW-0238">DNA-binding</keyword>
<dbReference type="SUPFAM" id="SSF89447">
    <property type="entry name" value="AbrB/MazE/MraZ-like"/>
    <property type="match status" value="1"/>
</dbReference>
<evidence type="ECO:0000259" key="1">
    <source>
        <dbReference type="SMART" id="SM00966"/>
    </source>
</evidence>
<dbReference type="InterPro" id="IPR037914">
    <property type="entry name" value="SpoVT-AbrB_sf"/>
</dbReference>
<sequence>MQGEIALHFDASDDEDDIMAVLIVTARGQVTLKKEVLQHLGIRPGDKIELDLLPNARGILKAAQPDGTIAGFVGLLAERTKKVATLEEISEASEQGWADNT</sequence>
<evidence type="ECO:0000313" key="3">
    <source>
        <dbReference type="Proteomes" id="UP001162889"/>
    </source>
</evidence>
<organism evidence="2 3">
    <name type="scientific">Duganella violaceipulchra</name>
    <dbReference type="NCBI Taxonomy" id="2849652"/>
    <lineage>
        <taxon>Bacteria</taxon>
        <taxon>Pseudomonadati</taxon>
        <taxon>Pseudomonadota</taxon>
        <taxon>Betaproteobacteria</taxon>
        <taxon>Burkholderiales</taxon>
        <taxon>Oxalobacteraceae</taxon>
        <taxon>Telluria group</taxon>
        <taxon>Duganella</taxon>
    </lineage>
</organism>
<dbReference type="EMBL" id="JALJZU010000003">
    <property type="protein sequence ID" value="MCP2008225.1"/>
    <property type="molecule type" value="Genomic_DNA"/>
</dbReference>
<comment type="caution">
    <text evidence="2">The sequence shown here is derived from an EMBL/GenBank/DDBJ whole genome shotgun (WGS) entry which is preliminary data.</text>
</comment>
<accession>A0ABT1GGY4</accession>
<dbReference type="InterPro" id="IPR007159">
    <property type="entry name" value="SpoVT-AbrB_dom"/>
</dbReference>
<evidence type="ECO:0000313" key="2">
    <source>
        <dbReference type="EMBL" id="MCP2008225.1"/>
    </source>
</evidence>
<dbReference type="Gene3D" id="2.10.260.10">
    <property type="match status" value="1"/>
</dbReference>
<proteinExistence type="predicted"/>
<gene>
    <name evidence="2" type="ORF">L1274_001925</name>
</gene>
<keyword evidence="3" id="KW-1185">Reference proteome</keyword>
<protein>
    <submittedName>
        <fullName evidence="2">Bifunctional DNA-binding transcriptional regulator/antitoxin component of YhaV-PrlF toxin-antitoxin module</fullName>
    </submittedName>
</protein>
<dbReference type="Proteomes" id="UP001162889">
    <property type="component" value="Unassembled WGS sequence"/>
</dbReference>